<evidence type="ECO:0000313" key="2">
    <source>
        <dbReference type="EMBL" id="UXI66297.1"/>
    </source>
</evidence>
<dbReference type="EMBL" id="CP104694">
    <property type="protein sequence ID" value="UXI66297.1"/>
    <property type="molecule type" value="Genomic_DNA"/>
</dbReference>
<dbReference type="RefSeq" id="WP_261693281.1">
    <property type="nucleotide sequence ID" value="NZ_CP104694.1"/>
</dbReference>
<evidence type="ECO:0000313" key="3">
    <source>
        <dbReference type="Proteomes" id="UP001064632"/>
    </source>
</evidence>
<reference evidence="2" key="1">
    <citation type="submission" date="2022-09" db="EMBL/GenBank/DDBJ databases">
        <title>Tahibacter sp. nov., isolated from a fresh water.</title>
        <authorList>
            <person name="Baek J.H."/>
            <person name="Lee J.K."/>
            <person name="Kim J.M."/>
            <person name="Jeon C.O."/>
        </authorList>
    </citation>
    <scope>NUCLEOTIDE SEQUENCE</scope>
    <source>
        <strain evidence="2">W38</strain>
    </source>
</reference>
<feature type="region of interest" description="Disordered" evidence="1">
    <location>
        <begin position="46"/>
        <end position="75"/>
    </location>
</feature>
<sequence length="131" mass="14119">MPPRPCHRRLLRTLHLALVLLFAIGLVVQPVLDALSEYHELTAHAASPHGHADDHHDEDASSLRGEEPEDHDGPVHGLLHHSHCCGHTVGLNNADLPLPDFHWPAHVPVDAAPTPVAASHAATPFRPPISA</sequence>
<evidence type="ECO:0000256" key="1">
    <source>
        <dbReference type="SAM" id="MobiDB-lite"/>
    </source>
</evidence>
<protein>
    <recommendedName>
        <fullName evidence="4">DUF2946 domain-containing protein</fullName>
    </recommendedName>
</protein>
<proteinExistence type="predicted"/>
<dbReference type="Proteomes" id="UP001064632">
    <property type="component" value="Chromosome"/>
</dbReference>
<accession>A0ABY6BEG5</accession>
<name>A0ABY6BEG5_9GAMM</name>
<gene>
    <name evidence="2" type="ORF">N4264_16240</name>
</gene>
<keyword evidence="3" id="KW-1185">Reference proteome</keyword>
<evidence type="ECO:0008006" key="4">
    <source>
        <dbReference type="Google" id="ProtNLM"/>
    </source>
</evidence>
<feature type="compositionally biased region" description="Basic and acidic residues" evidence="1">
    <location>
        <begin position="50"/>
        <end position="74"/>
    </location>
</feature>
<organism evidence="2 3">
    <name type="scientific">Tahibacter amnicola</name>
    <dbReference type="NCBI Taxonomy" id="2976241"/>
    <lineage>
        <taxon>Bacteria</taxon>
        <taxon>Pseudomonadati</taxon>
        <taxon>Pseudomonadota</taxon>
        <taxon>Gammaproteobacteria</taxon>
        <taxon>Lysobacterales</taxon>
        <taxon>Rhodanobacteraceae</taxon>
        <taxon>Tahibacter</taxon>
    </lineage>
</organism>